<organism evidence="1 2">
    <name type="scientific">Thiohalocapsa halophila</name>
    <dbReference type="NCBI Taxonomy" id="69359"/>
    <lineage>
        <taxon>Bacteria</taxon>
        <taxon>Pseudomonadati</taxon>
        <taxon>Pseudomonadota</taxon>
        <taxon>Gammaproteobacteria</taxon>
        <taxon>Chromatiales</taxon>
        <taxon>Chromatiaceae</taxon>
        <taxon>Thiohalocapsa</taxon>
    </lineage>
</organism>
<dbReference type="Proteomes" id="UP000748752">
    <property type="component" value="Unassembled WGS sequence"/>
</dbReference>
<sequence length="71" mass="7697">MRFFNQRGQRHLRWLQLRLPPRALVALACALLCLSLTGCSGGIYGSIGVAGPSVDLGPVRVNTGVHLGRWL</sequence>
<protein>
    <submittedName>
        <fullName evidence="1">Uncharacterized protein</fullName>
    </submittedName>
</protein>
<proteinExistence type="predicted"/>
<accession>A0ABS1CC46</accession>
<comment type="caution">
    <text evidence="1">The sequence shown here is derived from an EMBL/GenBank/DDBJ whole genome shotgun (WGS) entry which is preliminary data.</text>
</comment>
<name>A0ABS1CC46_9GAMM</name>
<keyword evidence="2" id="KW-1185">Reference proteome</keyword>
<dbReference type="EMBL" id="NRRV01000002">
    <property type="protein sequence ID" value="MBK1629478.1"/>
    <property type="molecule type" value="Genomic_DNA"/>
</dbReference>
<reference evidence="1 2" key="1">
    <citation type="journal article" date="2020" name="Microorganisms">
        <title>Osmotic Adaptation and Compatible Solute Biosynthesis of Phototrophic Bacteria as Revealed from Genome Analyses.</title>
        <authorList>
            <person name="Imhoff J.F."/>
            <person name="Rahn T."/>
            <person name="Kunzel S."/>
            <person name="Keller A."/>
            <person name="Neulinger S.C."/>
        </authorList>
    </citation>
    <scope>NUCLEOTIDE SEQUENCE [LARGE SCALE GENOMIC DNA]</scope>
    <source>
        <strain evidence="1 2">DSM 6210</strain>
    </source>
</reference>
<gene>
    <name evidence="1" type="ORF">CKO31_01735</name>
</gene>
<evidence type="ECO:0000313" key="1">
    <source>
        <dbReference type="EMBL" id="MBK1629478.1"/>
    </source>
</evidence>
<evidence type="ECO:0000313" key="2">
    <source>
        <dbReference type="Proteomes" id="UP000748752"/>
    </source>
</evidence>